<comment type="similarity">
    <text evidence="5">Belongs to the class-II pyridoxal-phosphate-dependent aminotransferase family. MalY/PatB cystathionine beta-lyase subfamily.</text>
</comment>
<dbReference type="NCBIfam" id="TIGR04350">
    <property type="entry name" value="C_S_lyase_PatB"/>
    <property type="match status" value="1"/>
</dbReference>
<dbReference type="InterPro" id="IPR051798">
    <property type="entry name" value="Class-II_PLP-Dep_Aminotrans"/>
</dbReference>
<name>A0A1H8M6B5_9BACI</name>
<evidence type="ECO:0000256" key="2">
    <source>
        <dbReference type="ARBA" id="ARBA00012224"/>
    </source>
</evidence>
<dbReference type="PANTHER" id="PTHR43525:SF1">
    <property type="entry name" value="PROTEIN MALY"/>
    <property type="match status" value="1"/>
</dbReference>
<dbReference type="InterPro" id="IPR015424">
    <property type="entry name" value="PyrdxlP-dep_Trfase"/>
</dbReference>
<proteinExistence type="inferred from homology"/>
<gene>
    <name evidence="7" type="ORF">SAMN04488134_10447</name>
</gene>
<dbReference type="GO" id="GO:0030170">
    <property type="term" value="F:pyridoxal phosphate binding"/>
    <property type="evidence" value="ECO:0007669"/>
    <property type="project" value="InterPro"/>
</dbReference>
<keyword evidence="4 7" id="KW-0456">Lyase</keyword>
<dbReference type="Proteomes" id="UP000199300">
    <property type="component" value="Unassembled WGS sequence"/>
</dbReference>
<feature type="domain" description="Aminotransferase class I/classII large" evidence="6">
    <location>
        <begin position="41"/>
        <end position="379"/>
    </location>
</feature>
<dbReference type="STRING" id="872970.SAMN04488134_10447"/>
<reference evidence="7 8" key="1">
    <citation type="submission" date="2016-10" db="EMBL/GenBank/DDBJ databases">
        <authorList>
            <person name="de Groot N.N."/>
        </authorList>
    </citation>
    <scope>NUCLEOTIDE SEQUENCE [LARGE SCALE GENOMIC DNA]</scope>
    <source>
        <strain evidence="7 8">CGMCC 1.10434</strain>
    </source>
</reference>
<evidence type="ECO:0000256" key="3">
    <source>
        <dbReference type="ARBA" id="ARBA00022898"/>
    </source>
</evidence>
<dbReference type="PANTHER" id="PTHR43525">
    <property type="entry name" value="PROTEIN MALY"/>
    <property type="match status" value="1"/>
</dbReference>
<evidence type="ECO:0000256" key="5">
    <source>
        <dbReference type="ARBA" id="ARBA00037974"/>
    </source>
</evidence>
<dbReference type="Pfam" id="PF00155">
    <property type="entry name" value="Aminotran_1_2"/>
    <property type="match status" value="1"/>
</dbReference>
<comment type="cofactor">
    <cofactor evidence="1">
        <name>pyridoxal 5'-phosphate</name>
        <dbReference type="ChEBI" id="CHEBI:597326"/>
    </cofactor>
</comment>
<dbReference type="GO" id="GO:0047804">
    <property type="term" value="F:cysteine-S-conjugate beta-lyase activity"/>
    <property type="evidence" value="ECO:0007669"/>
    <property type="project" value="UniProtKB-EC"/>
</dbReference>
<dbReference type="AlphaFoldDB" id="A0A1H8M6B5"/>
<dbReference type="EMBL" id="FODJ01000004">
    <property type="protein sequence ID" value="SEO12894.1"/>
    <property type="molecule type" value="Genomic_DNA"/>
</dbReference>
<dbReference type="InterPro" id="IPR015422">
    <property type="entry name" value="PyrdxlP-dep_Trfase_small"/>
</dbReference>
<dbReference type="Gene3D" id="3.40.640.10">
    <property type="entry name" value="Type I PLP-dependent aspartate aminotransferase-like (Major domain)"/>
    <property type="match status" value="1"/>
</dbReference>
<protein>
    <recommendedName>
        <fullName evidence="2">cysteine-S-conjugate beta-lyase</fullName>
        <ecNumber evidence="2">4.4.1.13</ecNumber>
    </recommendedName>
</protein>
<dbReference type="RefSeq" id="WP_091496392.1">
    <property type="nucleotide sequence ID" value="NZ_FODJ01000004.1"/>
</dbReference>
<dbReference type="SUPFAM" id="SSF53383">
    <property type="entry name" value="PLP-dependent transferases"/>
    <property type="match status" value="1"/>
</dbReference>
<keyword evidence="8" id="KW-1185">Reference proteome</keyword>
<dbReference type="InterPro" id="IPR004839">
    <property type="entry name" value="Aminotransferase_I/II_large"/>
</dbReference>
<organism evidence="7 8">
    <name type="scientific">Amphibacillus marinus</name>
    <dbReference type="NCBI Taxonomy" id="872970"/>
    <lineage>
        <taxon>Bacteria</taxon>
        <taxon>Bacillati</taxon>
        <taxon>Bacillota</taxon>
        <taxon>Bacilli</taxon>
        <taxon>Bacillales</taxon>
        <taxon>Bacillaceae</taxon>
        <taxon>Amphibacillus</taxon>
    </lineage>
</organism>
<keyword evidence="3" id="KW-0663">Pyridoxal phosphate</keyword>
<accession>A0A1H8M6B5</accession>
<dbReference type="Gene3D" id="3.90.1150.10">
    <property type="entry name" value="Aspartate Aminotransferase, domain 1"/>
    <property type="match status" value="1"/>
</dbReference>
<evidence type="ECO:0000259" key="6">
    <source>
        <dbReference type="Pfam" id="PF00155"/>
    </source>
</evidence>
<dbReference type="InterPro" id="IPR015421">
    <property type="entry name" value="PyrdxlP-dep_Trfase_major"/>
</dbReference>
<evidence type="ECO:0000313" key="7">
    <source>
        <dbReference type="EMBL" id="SEO12894.1"/>
    </source>
</evidence>
<sequence length="400" mass="45969">MKFDFDRLVNRENIGNMKYISHPKLIEQKGIISYAGAEMDFKTAPVIIDAITDRAQNGLLGFTLADRHYLDQLRWWMATQRHWAVARDWIIPTYGTIFSIATAIRAFTQPGDGIIVQPPIYHRYQQAIARLNRTICSNPLIYQDGKYEIDFNHLEQCMAEPKNKIFILCNPHNPVGRIYEQNELEQIAQLSKKYQTLVISDEIFAEINFTDRHTIPYSSVLNADHFGIVMTSLGKTFNLTGVNHANVIIPNLTIRERFKEQRNADHFGSIDPMTHAAVCAAYSPEGAEWLAEMLSYVKQNINFIQDYLYKYLPFAKVIDTQGTYVVWIDFSKLEWSQETLESFLINEAYLDLDSGLNYGVEGSGFMRMNVACPRAELEKSMHLLYQAALRRGLVSIKKKS</sequence>
<evidence type="ECO:0000256" key="1">
    <source>
        <dbReference type="ARBA" id="ARBA00001933"/>
    </source>
</evidence>
<evidence type="ECO:0000256" key="4">
    <source>
        <dbReference type="ARBA" id="ARBA00023239"/>
    </source>
</evidence>
<dbReference type="InterPro" id="IPR027619">
    <property type="entry name" value="C-S_lyase_PatB-like"/>
</dbReference>
<dbReference type="CDD" id="cd00609">
    <property type="entry name" value="AAT_like"/>
    <property type="match status" value="1"/>
</dbReference>
<evidence type="ECO:0000313" key="8">
    <source>
        <dbReference type="Proteomes" id="UP000199300"/>
    </source>
</evidence>
<dbReference type="EC" id="4.4.1.13" evidence="2"/>
<dbReference type="OrthoDB" id="9802872at2"/>